<evidence type="ECO:0000313" key="1">
    <source>
        <dbReference type="EMBL" id="CAK7323420.1"/>
    </source>
</evidence>
<dbReference type="Proteomes" id="UP001314170">
    <property type="component" value="Unassembled WGS sequence"/>
</dbReference>
<dbReference type="EMBL" id="CAWUPB010000110">
    <property type="protein sequence ID" value="CAK7323420.1"/>
    <property type="molecule type" value="Genomic_DNA"/>
</dbReference>
<keyword evidence="2" id="KW-1185">Reference proteome</keyword>
<gene>
    <name evidence="1" type="ORF">DCAF_LOCUS1046</name>
</gene>
<evidence type="ECO:0000313" key="2">
    <source>
        <dbReference type="Proteomes" id="UP001314170"/>
    </source>
</evidence>
<organism evidence="1 2">
    <name type="scientific">Dovyalis caffra</name>
    <dbReference type="NCBI Taxonomy" id="77055"/>
    <lineage>
        <taxon>Eukaryota</taxon>
        <taxon>Viridiplantae</taxon>
        <taxon>Streptophyta</taxon>
        <taxon>Embryophyta</taxon>
        <taxon>Tracheophyta</taxon>
        <taxon>Spermatophyta</taxon>
        <taxon>Magnoliopsida</taxon>
        <taxon>eudicotyledons</taxon>
        <taxon>Gunneridae</taxon>
        <taxon>Pentapetalae</taxon>
        <taxon>rosids</taxon>
        <taxon>fabids</taxon>
        <taxon>Malpighiales</taxon>
        <taxon>Salicaceae</taxon>
        <taxon>Flacourtieae</taxon>
        <taxon>Dovyalis</taxon>
    </lineage>
</organism>
<proteinExistence type="predicted"/>
<reference evidence="1 2" key="1">
    <citation type="submission" date="2024-01" db="EMBL/GenBank/DDBJ databases">
        <authorList>
            <person name="Waweru B."/>
        </authorList>
    </citation>
    <scope>NUCLEOTIDE SEQUENCE [LARGE SCALE GENOMIC DNA]</scope>
</reference>
<protein>
    <submittedName>
        <fullName evidence="1">Uncharacterized protein</fullName>
    </submittedName>
</protein>
<sequence length="163" mass="17590">MPTVFLGHLSFALTIPTASTKKLASATGKAALTSVELDSVKWLPRLTLGIGSVMEISFTLDFQCSMAQWQPVQCQLDFHVQALNALYSRGSELATSLDREPERERIAAAVMKEFRLEADRWKLISLALVLPATALTVTELGPSTPTVAAGMPSPPDIASTVVY</sequence>
<accession>A0AAV1QRH7</accession>
<comment type="caution">
    <text evidence="1">The sequence shown here is derived from an EMBL/GenBank/DDBJ whole genome shotgun (WGS) entry which is preliminary data.</text>
</comment>
<dbReference type="AlphaFoldDB" id="A0AAV1QRH7"/>
<name>A0AAV1QRH7_9ROSI</name>